<protein>
    <submittedName>
        <fullName evidence="3">Sulfotransfer_1 domain-containing protein</fullName>
    </submittedName>
</protein>
<name>A0A1I8F2A4_9PLAT</name>
<organism evidence="2 3">
    <name type="scientific">Macrostomum lignano</name>
    <dbReference type="NCBI Taxonomy" id="282301"/>
    <lineage>
        <taxon>Eukaryota</taxon>
        <taxon>Metazoa</taxon>
        <taxon>Spiralia</taxon>
        <taxon>Lophotrochozoa</taxon>
        <taxon>Platyhelminthes</taxon>
        <taxon>Rhabditophora</taxon>
        <taxon>Macrostomorpha</taxon>
        <taxon>Macrostomida</taxon>
        <taxon>Macrostomidae</taxon>
        <taxon>Macrostomum</taxon>
    </lineage>
</organism>
<feature type="compositionally biased region" description="Polar residues" evidence="1">
    <location>
        <begin position="26"/>
        <end position="39"/>
    </location>
</feature>
<feature type="compositionally biased region" description="Low complexity" evidence="1">
    <location>
        <begin position="47"/>
        <end position="60"/>
    </location>
</feature>
<dbReference type="WBParaSite" id="maker-unitig_12358-snap-gene-0.2-mRNA-1">
    <property type="protein sequence ID" value="maker-unitig_12358-snap-gene-0.2-mRNA-1"/>
    <property type="gene ID" value="maker-unitig_12358-snap-gene-0.2"/>
</dbReference>
<feature type="region of interest" description="Disordered" evidence="1">
    <location>
        <begin position="1"/>
        <end position="60"/>
    </location>
</feature>
<evidence type="ECO:0000256" key="1">
    <source>
        <dbReference type="SAM" id="MobiDB-lite"/>
    </source>
</evidence>
<dbReference type="AlphaFoldDB" id="A0A1I8F2A4"/>
<proteinExistence type="predicted"/>
<evidence type="ECO:0000313" key="2">
    <source>
        <dbReference type="Proteomes" id="UP000095280"/>
    </source>
</evidence>
<dbReference type="Proteomes" id="UP000095280">
    <property type="component" value="Unplaced"/>
</dbReference>
<accession>A0A1I8F2A4</accession>
<sequence length="303" mass="33142">RYPGLQGRFRAKGAPGKTLYIGSPRSGKTPSRRTILSPTSEREDRLPPAAQASSSRRSAPSINLCTTPVAASSNLSGTFANKEVDIYLIQEPYTRQGSRPACRQAIRFCTSARTTPPRAIALVKNDLPGHYYANSHRADLGPSRLERSVGFIPRIIRPSINIRAVSSGLAWLEQKAARQRLYRASGQHLPCHHRRGFKTAHPWPRQHSAGCSCEPAQPGHSLLTPTARCSTAALERVLPIFTRRMDELTTADNIRDLRAFVRTSTPADEGRDASHCATSARLLAGTGRTPKANSLCSFTLGLR</sequence>
<keyword evidence="2" id="KW-1185">Reference proteome</keyword>
<evidence type="ECO:0000313" key="3">
    <source>
        <dbReference type="WBParaSite" id="maker-unitig_12358-snap-gene-0.2-mRNA-1"/>
    </source>
</evidence>
<reference evidence="3" key="1">
    <citation type="submission" date="2016-11" db="UniProtKB">
        <authorList>
            <consortium name="WormBaseParasite"/>
        </authorList>
    </citation>
    <scope>IDENTIFICATION</scope>
</reference>